<evidence type="ECO:0000313" key="2">
    <source>
        <dbReference type="EMBL" id="KAK8147732.1"/>
    </source>
</evidence>
<dbReference type="Proteomes" id="UP001397290">
    <property type="component" value="Unassembled WGS sequence"/>
</dbReference>
<dbReference type="InterPro" id="IPR013097">
    <property type="entry name" value="Dabb"/>
</dbReference>
<dbReference type="AlphaFoldDB" id="A0AAW0RZT3"/>
<evidence type="ECO:0000259" key="1">
    <source>
        <dbReference type="PROSITE" id="PS51502"/>
    </source>
</evidence>
<proteinExistence type="predicted"/>
<reference evidence="2 3" key="1">
    <citation type="submission" date="2020-02" db="EMBL/GenBank/DDBJ databases">
        <title>Comparative genomics of the hypocrealean fungal genus Beauvera.</title>
        <authorList>
            <person name="Showalter D.N."/>
            <person name="Bushley K.E."/>
            <person name="Rehner S.A."/>
        </authorList>
    </citation>
    <scope>NUCLEOTIDE SEQUENCE [LARGE SCALE GENOMIC DNA]</scope>
    <source>
        <strain evidence="2 3">ARSEF4384</strain>
    </source>
</reference>
<protein>
    <recommendedName>
        <fullName evidence="1">Stress-response A/B barrel domain-containing protein</fullName>
    </recommendedName>
</protein>
<evidence type="ECO:0000313" key="3">
    <source>
        <dbReference type="Proteomes" id="UP001397290"/>
    </source>
</evidence>
<dbReference type="SUPFAM" id="SSF54909">
    <property type="entry name" value="Dimeric alpha+beta barrel"/>
    <property type="match status" value="1"/>
</dbReference>
<dbReference type="PROSITE" id="PS51502">
    <property type="entry name" value="S_R_A_B_BARREL"/>
    <property type="match status" value="1"/>
</dbReference>
<sequence length="120" mass="13359">MADRVHRVTMFKIPNKENQAKLIAAYAKVDQTNQKATVLLFVRQDGKPYIKSLIVGSAEEDPRSQGYTVVCKTEFASMDDMKFYDDGCPAHSEFKATARGLGVEGIMTTYFTPELVRGSS</sequence>
<feature type="domain" description="Stress-response A/B barrel" evidence="1">
    <location>
        <begin position="5"/>
        <end position="111"/>
    </location>
</feature>
<dbReference type="Gene3D" id="3.30.70.100">
    <property type="match status" value="1"/>
</dbReference>
<name>A0AAW0RZT3_9HYPO</name>
<comment type="caution">
    <text evidence="2">The sequence shown here is derived from an EMBL/GenBank/DDBJ whole genome shotgun (WGS) entry which is preliminary data.</text>
</comment>
<dbReference type="Pfam" id="PF07876">
    <property type="entry name" value="Dabb"/>
    <property type="match status" value="1"/>
</dbReference>
<dbReference type="SMART" id="SM00886">
    <property type="entry name" value="Dabb"/>
    <property type="match status" value="1"/>
</dbReference>
<gene>
    <name evidence="2" type="ORF">G3M48_001088</name>
</gene>
<organism evidence="2 3">
    <name type="scientific">Beauveria asiatica</name>
    <dbReference type="NCBI Taxonomy" id="1069075"/>
    <lineage>
        <taxon>Eukaryota</taxon>
        <taxon>Fungi</taxon>
        <taxon>Dikarya</taxon>
        <taxon>Ascomycota</taxon>
        <taxon>Pezizomycotina</taxon>
        <taxon>Sordariomycetes</taxon>
        <taxon>Hypocreomycetidae</taxon>
        <taxon>Hypocreales</taxon>
        <taxon>Cordycipitaceae</taxon>
        <taxon>Beauveria</taxon>
    </lineage>
</organism>
<keyword evidence="3" id="KW-1185">Reference proteome</keyword>
<dbReference type="InterPro" id="IPR011008">
    <property type="entry name" value="Dimeric_a/b-barrel"/>
</dbReference>
<accession>A0AAW0RZT3</accession>
<dbReference type="EMBL" id="JAAHCF010000129">
    <property type="protein sequence ID" value="KAK8147732.1"/>
    <property type="molecule type" value="Genomic_DNA"/>
</dbReference>